<feature type="compositionally biased region" description="Polar residues" evidence="1">
    <location>
        <begin position="38"/>
        <end position="49"/>
    </location>
</feature>
<keyword evidence="4" id="KW-1185">Reference proteome</keyword>
<feature type="signal peptide" evidence="2">
    <location>
        <begin position="1"/>
        <end position="19"/>
    </location>
</feature>
<reference evidence="3" key="2">
    <citation type="journal article" date="2023" name="Proc. Natl. Acad. Sci. U.S.A.">
        <title>A global phylogenomic analysis of the shiitake genus Lentinula.</title>
        <authorList>
            <person name="Sierra-Patev S."/>
            <person name="Min B."/>
            <person name="Naranjo-Ortiz M."/>
            <person name="Looney B."/>
            <person name="Konkel Z."/>
            <person name="Slot J.C."/>
            <person name="Sakamoto Y."/>
            <person name="Steenwyk J.L."/>
            <person name="Rokas A."/>
            <person name="Carro J."/>
            <person name="Camarero S."/>
            <person name="Ferreira P."/>
            <person name="Molpeceres G."/>
            <person name="Ruiz-Duenas F.J."/>
            <person name="Serrano A."/>
            <person name="Henrissat B."/>
            <person name="Drula E."/>
            <person name="Hughes K.W."/>
            <person name="Mata J.L."/>
            <person name="Ishikawa N.K."/>
            <person name="Vargas-Isla R."/>
            <person name="Ushijima S."/>
            <person name="Smith C.A."/>
            <person name="Donoghue J."/>
            <person name="Ahrendt S."/>
            <person name="Andreopoulos W."/>
            <person name="He G."/>
            <person name="LaButti K."/>
            <person name="Lipzen A."/>
            <person name="Ng V."/>
            <person name="Riley R."/>
            <person name="Sandor L."/>
            <person name="Barry K."/>
            <person name="Martinez A.T."/>
            <person name="Xiao Y."/>
            <person name="Gibbons J.G."/>
            <person name="Terashima K."/>
            <person name="Grigoriev I.V."/>
            <person name="Hibbett D."/>
        </authorList>
    </citation>
    <scope>NUCLEOTIDE SEQUENCE</scope>
    <source>
        <strain evidence="3">ET3784</strain>
    </source>
</reference>
<dbReference type="Proteomes" id="UP001176059">
    <property type="component" value="Unassembled WGS sequence"/>
</dbReference>
<organism evidence="3 4">
    <name type="scientific">Lentinula guzmanii</name>
    <dbReference type="NCBI Taxonomy" id="2804957"/>
    <lineage>
        <taxon>Eukaryota</taxon>
        <taxon>Fungi</taxon>
        <taxon>Dikarya</taxon>
        <taxon>Basidiomycota</taxon>
        <taxon>Agaricomycotina</taxon>
        <taxon>Agaricomycetes</taxon>
        <taxon>Agaricomycetidae</taxon>
        <taxon>Agaricales</taxon>
        <taxon>Marasmiineae</taxon>
        <taxon>Omphalotaceae</taxon>
        <taxon>Lentinula</taxon>
    </lineage>
</organism>
<evidence type="ECO:0000313" key="4">
    <source>
        <dbReference type="Proteomes" id="UP001176059"/>
    </source>
</evidence>
<feature type="chain" id="PRO_5041283735" evidence="2">
    <location>
        <begin position="20"/>
        <end position="168"/>
    </location>
</feature>
<keyword evidence="2" id="KW-0732">Signal</keyword>
<dbReference type="AlphaFoldDB" id="A0AA38J849"/>
<sequence>MRLLLAALALLGLAPFMHAMPTGTSPDSGALMKAHGPTSPSNQKVNSPGSVPVTVMVKFAVPFGGEEFDSPASSIGSEKVKEAMSRLIATHKRLYGDHEDVKQLGVVNFRYQNDFHQPEDPAFSGFVRVHITGPFYPCRGPCYYQVPYDTQKIPKMYMVTGKEYWMGY</sequence>
<proteinExistence type="predicted"/>
<gene>
    <name evidence="3" type="ORF">DFJ43DRAFT_1156004</name>
</gene>
<name>A0AA38J849_9AGAR</name>
<dbReference type="EMBL" id="JANVFO010000034">
    <property type="protein sequence ID" value="KAJ3730886.1"/>
    <property type="molecule type" value="Genomic_DNA"/>
</dbReference>
<reference evidence="3" key="1">
    <citation type="submission" date="2022-08" db="EMBL/GenBank/DDBJ databases">
        <authorList>
            <consortium name="DOE Joint Genome Institute"/>
            <person name="Min B."/>
            <person name="Sierra-Patev S."/>
            <person name="Naranjo-Ortiz M."/>
            <person name="Looney B."/>
            <person name="Konkel Z."/>
            <person name="Slot J.C."/>
            <person name="Sakamoto Y."/>
            <person name="Steenwyk J.L."/>
            <person name="Rokas A."/>
            <person name="Carro J."/>
            <person name="Camarero S."/>
            <person name="Ferreira P."/>
            <person name="Molpeceres G."/>
            <person name="Ruiz-duenas F.J."/>
            <person name="Serrano A."/>
            <person name="Henrissat B."/>
            <person name="Drula E."/>
            <person name="Hughes K.W."/>
            <person name="Mata J.L."/>
            <person name="Ishikawa N.K."/>
            <person name="Vargas-Isla R."/>
            <person name="Ushijima S."/>
            <person name="Smith C.A."/>
            <person name="Ahrendt S."/>
            <person name="Andreopoulos W."/>
            <person name="He G."/>
            <person name="LaButti K."/>
            <person name="Lipzen A."/>
            <person name="Ng V."/>
            <person name="Riley R."/>
            <person name="Sandor L."/>
            <person name="Barry K."/>
            <person name="Martinez A.T."/>
            <person name="Xiao Y."/>
            <person name="Gibbons J.G."/>
            <person name="Terashima K."/>
            <person name="Hibbett D.S."/>
            <person name="Grigoriev I.V."/>
        </authorList>
    </citation>
    <scope>NUCLEOTIDE SEQUENCE</scope>
    <source>
        <strain evidence="3">ET3784</strain>
    </source>
</reference>
<evidence type="ECO:0000256" key="2">
    <source>
        <dbReference type="SAM" id="SignalP"/>
    </source>
</evidence>
<comment type="caution">
    <text evidence="3">The sequence shown here is derived from an EMBL/GenBank/DDBJ whole genome shotgun (WGS) entry which is preliminary data.</text>
</comment>
<protein>
    <submittedName>
        <fullName evidence="3">Uncharacterized protein</fullName>
    </submittedName>
</protein>
<evidence type="ECO:0000256" key="1">
    <source>
        <dbReference type="SAM" id="MobiDB-lite"/>
    </source>
</evidence>
<feature type="region of interest" description="Disordered" evidence="1">
    <location>
        <begin position="27"/>
        <end position="49"/>
    </location>
</feature>
<evidence type="ECO:0000313" key="3">
    <source>
        <dbReference type="EMBL" id="KAJ3730886.1"/>
    </source>
</evidence>
<accession>A0AA38J849</accession>